<accession>A0A498CZD1</accession>
<evidence type="ECO:0000313" key="3">
    <source>
        <dbReference type="Proteomes" id="UP000267166"/>
    </source>
</evidence>
<dbReference type="InterPro" id="IPR036291">
    <property type="entry name" value="NAD(P)-bd_dom_sf"/>
</dbReference>
<dbReference type="Gene3D" id="3.40.50.720">
    <property type="entry name" value="NAD(P)-binding Rossmann-like Domain"/>
    <property type="match status" value="1"/>
</dbReference>
<dbReference type="AlphaFoldDB" id="A0A498CZD1"/>
<dbReference type="Gene3D" id="3.90.25.10">
    <property type="entry name" value="UDP-galactose 4-epimerase, domain 1"/>
    <property type="match status" value="1"/>
</dbReference>
<dbReference type="SUPFAM" id="SSF51735">
    <property type="entry name" value="NAD(P)-binding Rossmann-fold domains"/>
    <property type="match status" value="1"/>
</dbReference>
<dbReference type="Pfam" id="PF05368">
    <property type="entry name" value="NmrA"/>
    <property type="match status" value="1"/>
</dbReference>
<dbReference type="RefSeq" id="WP_121594136.1">
    <property type="nucleotide sequence ID" value="NZ_RCHD01000005.1"/>
</dbReference>
<proteinExistence type="predicted"/>
<dbReference type="InterPro" id="IPR008030">
    <property type="entry name" value="NmrA-like"/>
</dbReference>
<reference evidence="2 3" key="1">
    <citation type="submission" date="2018-09" db="EMBL/GenBank/DDBJ databases">
        <title>The draft genome of Acinetobacter sp. strains.</title>
        <authorList>
            <person name="Qin J."/>
            <person name="Feng Y."/>
            <person name="Zong Z."/>
        </authorList>
    </citation>
    <scope>NUCLEOTIDE SEQUENCE [LARGE SCALE GENOMIC DNA]</scope>
    <source>
        <strain evidence="2 3">WCHAc060003</strain>
    </source>
</reference>
<gene>
    <name evidence="2" type="ORF">D9K80_03655</name>
</gene>
<dbReference type="InterPro" id="IPR052718">
    <property type="entry name" value="NmrA-type_oxidoreductase"/>
</dbReference>
<organism evidence="2 3">
    <name type="scientific">Acinetobacter cumulans</name>
    <dbReference type="NCBI Taxonomy" id="2136182"/>
    <lineage>
        <taxon>Bacteria</taxon>
        <taxon>Pseudomonadati</taxon>
        <taxon>Pseudomonadota</taxon>
        <taxon>Gammaproteobacteria</taxon>
        <taxon>Moraxellales</taxon>
        <taxon>Moraxellaceae</taxon>
        <taxon>Acinetobacter</taxon>
    </lineage>
</organism>
<dbReference type="EMBL" id="RCHD01000005">
    <property type="protein sequence ID" value="RLL37663.1"/>
    <property type="molecule type" value="Genomic_DNA"/>
</dbReference>
<dbReference type="Proteomes" id="UP000267166">
    <property type="component" value="Unassembled WGS sequence"/>
</dbReference>
<evidence type="ECO:0000259" key="1">
    <source>
        <dbReference type="Pfam" id="PF05368"/>
    </source>
</evidence>
<sequence>MILVTGATGNLGQSAVKQLQQHLPLNEFSVLARSQNKAQQYLNQGMKVIYGDFDQPQTLEEAFRGIKKLLLISTMEQNRFEQHKNVIDAAKKAGVKHIFYTSLAIQNIETSAVKDLMISHFQTEDYLKASGLKYTILRNSMYAEAIPQIIGEQAIATGLALAGGAGKVPYALRAEFGEAAANALMQDGHENKIYSLVGSRTYSYQDIADLLSEISKQKVNYQNLDDASYRDMLHSIGLPDFIVYLTHGTVADIQQHQYEVHSTDLEKLLGRKTQALTDYLTTVYTTNS</sequence>
<comment type="caution">
    <text evidence="2">The sequence shown here is derived from an EMBL/GenBank/DDBJ whole genome shotgun (WGS) entry which is preliminary data.</text>
</comment>
<feature type="domain" description="NmrA-like" evidence="1">
    <location>
        <begin position="2"/>
        <end position="240"/>
    </location>
</feature>
<dbReference type="CDD" id="cd05269">
    <property type="entry name" value="TMR_SDR_a"/>
    <property type="match status" value="1"/>
</dbReference>
<name>A0A498CZD1_9GAMM</name>
<evidence type="ECO:0000313" key="2">
    <source>
        <dbReference type="EMBL" id="RLL37663.1"/>
    </source>
</evidence>
<dbReference type="PANTHER" id="PTHR47129">
    <property type="entry name" value="QUINONE OXIDOREDUCTASE 2"/>
    <property type="match status" value="1"/>
</dbReference>
<protein>
    <submittedName>
        <fullName evidence="2">SDR family oxidoreductase</fullName>
    </submittedName>
</protein>
<dbReference type="PANTHER" id="PTHR47129:SF1">
    <property type="entry name" value="NMRA-LIKE DOMAIN-CONTAINING PROTEIN"/>
    <property type="match status" value="1"/>
</dbReference>